<feature type="region of interest" description="Disordered" evidence="1">
    <location>
        <begin position="629"/>
        <end position="661"/>
    </location>
</feature>
<evidence type="ECO:0000313" key="5">
    <source>
        <dbReference type="Proteomes" id="UP001575105"/>
    </source>
</evidence>
<dbReference type="PANTHER" id="PTHR11365">
    <property type="entry name" value="5-OXOPROLINASE RELATED"/>
    <property type="match status" value="1"/>
</dbReference>
<gene>
    <name evidence="4" type="ORF">ACERK3_14425</name>
</gene>
<dbReference type="InterPro" id="IPR002821">
    <property type="entry name" value="Hydantoinase_A"/>
</dbReference>
<feature type="compositionally biased region" description="Basic and acidic residues" evidence="1">
    <location>
        <begin position="651"/>
        <end position="661"/>
    </location>
</feature>
<name>A0ABV4U7J3_9BACT</name>
<feature type="domain" description="Hydantoinase A/oxoprolinase" evidence="2">
    <location>
        <begin position="237"/>
        <end position="519"/>
    </location>
</feature>
<dbReference type="Pfam" id="PF01968">
    <property type="entry name" value="Hydantoinase_A"/>
    <property type="match status" value="1"/>
</dbReference>
<comment type="caution">
    <text evidence="4">The sequence shown here is derived from an EMBL/GenBank/DDBJ whole genome shotgun (WGS) entry which is preliminary data.</text>
</comment>
<dbReference type="Proteomes" id="UP001575105">
    <property type="component" value="Unassembled WGS sequence"/>
</dbReference>
<keyword evidence="5" id="KW-1185">Reference proteome</keyword>
<dbReference type="InterPro" id="IPR045079">
    <property type="entry name" value="Oxoprolinase-like"/>
</dbReference>
<dbReference type="RefSeq" id="WP_425346404.1">
    <property type="nucleotide sequence ID" value="NZ_JBGUBD010000009.1"/>
</dbReference>
<feature type="domain" description="Hydantoinase/oxoprolinase N-terminal" evidence="3">
    <location>
        <begin position="13"/>
        <end position="214"/>
    </location>
</feature>
<dbReference type="Pfam" id="PF05378">
    <property type="entry name" value="Hydant_A_N"/>
    <property type="match status" value="1"/>
</dbReference>
<dbReference type="EMBL" id="JBGUBD010000009">
    <property type="protein sequence ID" value="MFA9479481.1"/>
    <property type="molecule type" value="Genomic_DNA"/>
</dbReference>
<protein>
    <submittedName>
        <fullName evidence="4">Hydantoinase/oxoprolinase family protein</fullName>
    </submittedName>
</protein>
<feature type="compositionally biased region" description="Pro residues" evidence="1">
    <location>
        <begin position="632"/>
        <end position="647"/>
    </location>
</feature>
<sequence>MQRSTVTNAPVYVGVDTGGTFTDLVLLDVNRRVHTTHKLLSTPDDPARAVLVGIDHLLRKANRPSRHDHPPHVIHGSTVATNALIEEVSSSEFRVSSSASHPNSKLETRNSKPNTAFITTAGFEHTLAIARQHRPDLYALVPHRPKPPIPTDRCLGVPERIAHDGRVLQPLNQTDIDTLIEQLRNLNVTAVAISLLHSYANPQHERRIADALRDAFGRDLHLTVSHELLPEYREYERAATCVVNAVVAPKMVRYLDRLTHELGEANLRIMASHGGTLPPDVIRNAPVRTVLSGPAGGVLGAAAVAKHADVEGIISFDMGGTSTDVALCDPKAVLTSEGEAGDLPVRLPMIDMHTVGAGGGSIAWLDPGGALRVGPQSAGANPGPACYGRQQPDQPLATVTDAHVALGHLPTDISLGEDLAIDRARAEAAVHTIATRANLALHDTAAGILRIAEATMARAVHRISLQRGRDPRRFTLVPFGGAGGLHACRLADAVGITRVLVPQHAGLLSAVGMLGATPTYTFSHALLVTVQPDDANLESHPAVQAAFATLKQQADAAMANENLPDADRLDHRAIDMRYLGQSYEITVPFDHPNPIARFLDEHQRLYGYTAADKPIELVAARWQASGREQPVNIPPLAPRNENSPPPATRDVTVHEGEHQHTWHAIPRDALRANDRLPPRTIITEYSATTLIPPDWHGVVNTLGQLMLKRQDEHHQP</sequence>
<reference evidence="4 5" key="1">
    <citation type="submission" date="2024-08" db="EMBL/GenBank/DDBJ databases">
        <title>Whole-genome sequencing of halo(alkali)philic microorganisms from hypersaline lakes.</title>
        <authorList>
            <person name="Sorokin D.Y."/>
            <person name="Merkel A.Y."/>
            <person name="Messina E."/>
            <person name="Yakimov M."/>
        </authorList>
    </citation>
    <scope>NUCLEOTIDE SEQUENCE [LARGE SCALE GENOMIC DNA]</scope>
    <source>
        <strain evidence="4 5">AB-hyl4</strain>
    </source>
</reference>
<evidence type="ECO:0000259" key="2">
    <source>
        <dbReference type="Pfam" id="PF01968"/>
    </source>
</evidence>
<evidence type="ECO:0000313" key="4">
    <source>
        <dbReference type="EMBL" id="MFA9479481.1"/>
    </source>
</evidence>
<proteinExistence type="predicted"/>
<accession>A0ABV4U7J3</accession>
<dbReference type="InterPro" id="IPR008040">
    <property type="entry name" value="Hydant_A_N"/>
</dbReference>
<evidence type="ECO:0000256" key="1">
    <source>
        <dbReference type="SAM" id="MobiDB-lite"/>
    </source>
</evidence>
<evidence type="ECO:0000259" key="3">
    <source>
        <dbReference type="Pfam" id="PF05378"/>
    </source>
</evidence>
<dbReference type="PANTHER" id="PTHR11365:SF23">
    <property type="entry name" value="HYPOTHETICAL 5-OXOPROLINASE (EUROFUNG)-RELATED"/>
    <property type="match status" value="1"/>
</dbReference>
<organism evidence="4 5">
    <name type="scientific">Natronomicrosphaera hydrolytica</name>
    <dbReference type="NCBI Taxonomy" id="3242702"/>
    <lineage>
        <taxon>Bacteria</taxon>
        <taxon>Pseudomonadati</taxon>
        <taxon>Planctomycetota</taxon>
        <taxon>Phycisphaerae</taxon>
        <taxon>Phycisphaerales</taxon>
        <taxon>Phycisphaeraceae</taxon>
        <taxon>Natronomicrosphaera</taxon>
    </lineage>
</organism>